<evidence type="ECO:0000259" key="1">
    <source>
        <dbReference type="PROSITE" id="PS50994"/>
    </source>
</evidence>
<dbReference type="Proteomes" id="UP000192042">
    <property type="component" value="Chromosome I"/>
</dbReference>
<dbReference type="InterPro" id="IPR025948">
    <property type="entry name" value="HTH-like_dom"/>
</dbReference>
<dbReference type="SUPFAM" id="SSF53098">
    <property type="entry name" value="Ribonuclease H-like"/>
    <property type="match status" value="1"/>
</dbReference>
<organism evidence="2 3">
    <name type="scientific">Nitrospira japonica</name>
    <dbReference type="NCBI Taxonomy" id="1325564"/>
    <lineage>
        <taxon>Bacteria</taxon>
        <taxon>Pseudomonadati</taxon>
        <taxon>Nitrospirota</taxon>
        <taxon>Nitrospiria</taxon>
        <taxon>Nitrospirales</taxon>
        <taxon>Nitrospiraceae</taxon>
        <taxon>Nitrospira</taxon>
    </lineage>
</organism>
<dbReference type="PROSITE" id="PS50994">
    <property type="entry name" value="INTEGRASE"/>
    <property type="match status" value="1"/>
</dbReference>
<proteinExistence type="predicted"/>
<dbReference type="STRING" id="1325564.NSJP_2535"/>
<accession>A0A1W1I6R4</accession>
<sequence>MCRLLALERQTLRYRSRRYEDEALRTRIREIAEAKRRYGCPRIYIRLRRAGWRVNHKKVERIYYRDEGLSVRRRRRKKFAAVPRVTLPQPADPGRCYALDFVHDRLVTGRRYKCLTMTDPCSKEVPVIEVDVSIGGARVCRILDRVFLTRPLPETLILDNGPEFAGTALDAWAAQHGVHLHFIQPGKPVQNAFIESFNGKFRDECLNEHWFVTLQEAQVVIEAWRREYNEDRTHRASGDVTPQEFITNYQNQAQPTQALTSSALV</sequence>
<dbReference type="InterPro" id="IPR036397">
    <property type="entry name" value="RNaseH_sf"/>
</dbReference>
<dbReference type="InterPro" id="IPR012337">
    <property type="entry name" value="RNaseH-like_sf"/>
</dbReference>
<feature type="domain" description="Integrase catalytic" evidence="1">
    <location>
        <begin position="89"/>
        <end position="250"/>
    </location>
</feature>
<evidence type="ECO:0000313" key="2">
    <source>
        <dbReference type="EMBL" id="SLM48702.1"/>
    </source>
</evidence>
<dbReference type="AlphaFoldDB" id="A0A1W1I6R4"/>
<dbReference type="Pfam" id="PF13683">
    <property type="entry name" value="rve_3"/>
    <property type="match status" value="1"/>
</dbReference>
<dbReference type="PANTHER" id="PTHR47515">
    <property type="entry name" value="LOW CALCIUM RESPONSE LOCUS PROTEIN T"/>
    <property type="match status" value="1"/>
</dbReference>
<dbReference type="NCBIfam" id="NF033516">
    <property type="entry name" value="transpos_IS3"/>
    <property type="match status" value="1"/>
</dbReference>
<reference evidence="2 3" key="1">
    <citation type="submission" date="2017-03" db="EMBL/GenBank/DDBJ databases">
        <authorList>
            <person name="Afonso C.L."/>
            <person name="Miller P.J."/>
            <person name="Scott M.A."/>
            <person name="Spackman E."/>
            <person name="Goraichik I."/>
            <person name="Dimitrov K.M."/>
            <person name="Suarez D.L."/>
            <person name="Swayne D.E."/>
        </authorList>
    </citation>
    <scope>NUCLEOTIDE SEQUENCE [LARGE SCALE GENOMIC DNA]</scope>
    <source>
        <strain evidence="2">Genome sequencing of Nitrospira japonica strain NJ11</strain>
    </source>
</reference>
<dbReference type="InterPro" id="IPR001584">
    <property type="entry name" value="Integrase_cat-core"/>
</dbReference>
<dbReference type="KEGG" id="nja:NSJP_2535"/>
<protein>
    <recommendedName>
        <fullName evidence="1">Integrase catalytic domain-containing protein</fullName>
    </recommendedName>
</protein>
<dbReference type="EMBL" id="LT828648">
    <property type="protein sequence ID" value="SLM48702.1"/>
    <property type="molecule type" value="Genomic_DNA"/>
</dbReference>
<keyword evidence="3" id="KW-1185">Reference proteome</keyword>
<gene>
    <name evidence="2" type="ORF">NSJP_2535</name>
</gene>
<evidence type="ECO:0000313" key="3">
    <source>
        <dbReference type="Proteomes" id="UP000192042"/>
    </source>
</evidence>
<dbReference type="Gene3D" id="3.30.420.10">
    <property type="entry name" value="Ribonuclease H-like superfamily/Ribonuclease H"/>
    <property type="match status" value="1"/>
</dbReference>
<name>A0A1W1I6R4_9BACT</name>
<dbReference type="PANTHER" id="PTHR47515:SF1">
    <property type="entry name" value="BLR2054 PROTEIN"/>
    <property type="match status" value="1"/>
</dbReference>
<dbReference type="GO" id="GO:0003676">
    <property type="term" value="F:nucleic acid binding"/>
    <property type="evidence" value="ECO:0007669"/>
    <property type="project" value="InterPro"/>
</dbReference>
<dbReference type="InterPro" id="IPR048020">
    <property type="entry name" value="Transpos_IS3"/>
</dbReference>
<dbReference type="Pfam" id="PF13276">
    <property type="entry name" value="HTH_21"/>
    <property type="match status" value="1"/>
</dbReference>
<dbReference type="GO" id="GO:0015074">
    <property type="term" value="P:DNA integration"/>
    <property type="evidence" value="ECO:0007669"/>
    <property type="project" value="InterPro"/>
</dbReference>